<protein>
    <submittedName>
        <fullName evidence="2">Uncharacterized protein</fullName>
    </submittedName>
</protein>
<feature type="region of interest" description="Disordered" evidence="1">
    <location>
        <begin position="1"/>
        <end position="20"/>
    </location>
</feature>
<keyword evidence="3" id="KW-1185">Reference proteome</keyword>
<dbReference type="AlphaFoldDB" id="A0A5B7DUE6"/>
<organism evidence="2 3">
    <name type="scientific">Portunus trituberculatus</name>
    <name type="common">Swimming crab</name>
    <name type="synonym">Neptunus trituberculatus</name>
    <dbReference type="NCBI Taxonomy" id="210409"/>
    <lineage>
        <taxon>Eukaryota</taxon>
        <taxon>Metazoa</taxon>
        <taxon>Ecdysozoa</taxon>
        <taxon>Arthropoda</taxon>
        <taxon>Crustacea</taxon>
        <taxon>Multicrustacea</taxon>
        <taxon>Malacostraca</taxon>
        <taxon>Eumalacostraca</taxon>
        <taxon>Eucarida</taxon>
        <taxon>Decapoda</taxon>
        <taxon>Pleocyemata</taxon>
        <taxon>Brachyura</taxon>
        <taxon>Eubrachyura</taxon>
        <taxon>Portunoidea</taxon>
        <taxon>Portunidae</taxon>
        <taxon>Portuninae</taxon>
        <taxon>Portunus</taxon>
    </lineage>
</organism>
<evidence type="ECO:0000256" key="1">
    <source>
        <dbReference type="SAM" id="MobiDB-lite"/>
    </source>
</evidence>
<dbReference type="EMBL" id="VSRR010001443">
    <property type="protein sequence ID" value="MPC25302.1"/>
    <property type="molecule type" value="Genomic_DNA"/>
</dbReference>
<evidence type="ECO:0000313" key="3">
    <source>
        <dbReference type="Proteomes" id="UP000324222"/>
    </source>
</evidence>
<dbReference type="Proteomes" id="UP000324222">
    <property type="component" value="Unassembled WGS sequence"/>
</dbReference>
<sequence length="63" mass="6703">MVWPHGRHTPPGALQDHPVTGHTFPAVPHQALLLSSHHHILSSQTLCGGPKALADALLLCFLA</sequence>
<proteinExistence type="predicted"/>
<accession>A0A5B7DUE6</accession>
<evidence type="ECO:0000313" key="2">
    <source>
        <dbReference type="EMBL" id="MPC25302.1"/>
    </source>
</evidence>
<comment type="caution">
    <text evidence="2">The sequence shown here is derived from an EMBL/GenBank/DDBJ whole genome shotgun (WGS) entry which is preliminary data.</text>
</comment>
<gene>
    <name evidence="2" type="ORF">E2C01_018408</name>
</gene>
<reference evidence="2 3" key="1">
    <citation type="submission" date="2019-05" db="EMBL/GenBank/DDBJ databases">
        <title>Another draft genome of Portunus trituberculatus and its Hox gene families provides insights of decapod evolution.</title>
        <authorList>
            <person name="Jeong J.-H."/>
            <person name="Song I."/>
            <person name="Kim S."/>
            <person name="Choi T."/>
            <person name="Kim D."/>
            <person name="Ryu S."/>
            <person name="Kim W."/>
        </authorList>
    </citation>
    <scope>NUCLEOTIDE SEQUENCE [LARGE SCALE GENOMIC DNA]</scope>
    <source>
        <tissue evidence="2">Muscle</tissue>
    </source>
</reference>
<name>A0A5B7DUE6_PORTR</name>